<evidence type="ECO:0000256" key="2">
    <source>
        <dbReference type="ARBA" id="ARBA00022598"/>
    </source>
</evidence>
<dbReference type="HAMAP" id="MF_00049_B">
    <property type="entry name" value="Leu_tRNA_synth_B"/>
    <property type="match status" value="1"/>
</dbReference>
<keyword evidence="5 8" id="KW-0648">Protein biosynthesis</keyword>
<evidence type="ECO:0000256" key="9">
    <source>
        <dbReference type="RuleBase" id="RU363039"/>
    </source>
</evidence>
<dbReference type="EC" id="6.1.1.4" evidence="8"/>
<evidence type="ECO:0000259" key="10">
    <source>
        <dbReference type="Pfam" id="PF08264"/>
    </source>
</evidence>
<sequence length="813" mass="95780">MLIYDFRKIELKWQLNWERKQTFKTSYDFSKKKFYCLDMFPYPSSSGLHIGHIEGYTASDIVNRFKRMQGYNVFHPFGWDSFGLPAEQYALKTGKNPKYFTYENIENFKKQIKMLGKGVNWDKELSTSDPYFYGCTQWFFKKFYEYKLAVLEDVEVNFCEKLGTVLANDEIISTEKGIFSERGNYPVVKKKKKQWVLKITNYLDRLLKDLDLLDWSVQLKDIQKNWIGKKKGFIFFFPVLLENNHFLEVFTTKPSTIFGVSALVLAPEHPLVDVLIKKEFIDSVKLYLEETKTKTDLNRNINKEKTGVFIGSYVVHPFNKKKIPIWISDYVLPSYATGAIMLVPFCDERDFCFAKKYNLEIIPILKFDELESNVNNFDKYHSMSETDIFINSSFLNGLNFEEANDKIIEISEKDNLGHVHYAYQMRDWLFSRQRYWGEPFPVFYDANNNIYLEEDKDLPLELPSLDKIENSNDEQSPLSKVTSWLYFEKDGKKYKRDSNTMPQTAGSSWYYIAYILRNDLGIQDINTCESKKFLDYFLPVDLYIGGKEHAVGHLLYSRFWHKFLYDLGLVSSLEPFNKIVNQGMILGEDNLKMSKSKDNSVNASLVLEKYGADATRLYIMFLGSLEDNKVWCESGFKGIQRFLNRIYNIFLFFLIDEDFSILEPILNQTIQIVTDNYEKLKFNKVISQLMIFINKVYKEKKINHNQIRIFLKLLNPIAPHLTEELNERFLFSKEELVYSQWPSYQKIEIANEKVEIVIQINGQLKSKIFVLKDETQDAILKNALQNNKINFLIQDRKILKVIYIKNKLLNLVI</sequence>
<proteinExistence type="inferred from homology"/>
<dbReference type="PANTHER" id="PTHR43740">
    <property type="entry name" value="LEUCYL-TRNA SYNTHETASE"/>
    <property type="match status" value="1"/>
</dbReference>
<evidence type="ECO:0000256" key="5">
    <source>
        <dbReference type="ARBA" id="ARBA00022917"/>
    </source>
</evidence>
<dbReference type="InterPro" id="IPR009080">
    <property type="entry name" value="tRNAsynth_Ia_anticodon-bd"/>
</dbReference>
<dbReference type="InterPro" id="IPR015413">
    <property type="entry name" value="Methionyl/Leucyl_tRNA_Synth"/>
</dbReference>
<evidence type="ECO:0000256" key="7">
    <source>
        <dbReference type="ARBA" id="ARBA00047469"/>
    </source>
</evidence>
<feature type="domain" description="Leucyl-tRNA synthetase editing" evidence="12">
    <location>
        <begin position="224"/>
        <end position="410"/>
    </location>
</feature>
<dbReference type="InterPro" id="IPR014729">
    <property type="entry name" value="Rossmann-like_a/b/a_fold"/>
</dbReference>
<evidence type="ECO:0000256" key="6">
    <source>
        <dbReference type="ARBA" id="ARBA00023146"/>
    </source>
</evidence>
<dbReference type="CDD" id="cd00812">
    <property type="entry name" value="LeuRS_core"/>
    <property type="match status" value="1"/>
</dbReference>
<gene>
    <name evidence="8" type="primary">leuS</name>
    <name evidence="13" type="ORF">RS022_07190</name>
</gene>
<dbReference type="RefSeq" id="WP_268849735.1">
    <property type="nucleotide sequence ID" value="NZ_CP114006.1"/>
</dbReference>
<dbReference type="PRINTS" id="PR00985">
    <property type="entry name" value="TRNASYNTHLEU"/>
</dbReference>
<dbReference type="NCBIfam" id="TIGR00396">
    <property type="entry name" value="leuS_bact"/>
    <property type="match status" value="1"/>
</dbReference>
<dbReference type="Gene3D" id="3.40.50.620">
    <property type="entry name" value="HUPs"/>
    <property type="match status" value="2"/>
</dbReference>
<organism evidence="13 14">
    <name type="scientific">Candidatus Phytoplasma rubi</name>
    <dbReference type="NCBI Taxonomy" id="399025"/>
    <lineage>
        <taxon>Bacteria</taxon>
        <taxon>Bacillati</taxon>
        <taxon>Mycoplasmatota</taxon>
        <taxon>Mollicutes</taxon>
        <taxon>Acholeplasmatales</taxon>
        <taxon>Acholeplasmataceae</taxon>
        <taxon>Candidatus Phytoplasma</taxon>
        <taxon>16SrV (Elm yellows group)</taxon>
    </lineage>
</organism>
<keyword evidence="8" id="KW-0963">Cytoplasm</keyword>
<dbReference type="Proteomes" id="UP001164727">
    <property type="component" value="Chromosome"/>
</dbReference>
<evidence type="ECO:0000259" key="12">
    <source>
        <dbReference type="Pfam" id="PF13603"/>
    </source>
</evidence>
<accession>A0ABY7BSK7</accession>
<evidence type="ECO:0000313" key="14">
    <source>
        <dbReference type="Proteomes" id="UP001164727"/>
    </source>
</evidence>
<dbReference type="EMBL" id="CP114006">
    <property type="protein sequence ID" value="WAN63548.1"/>
    <property type="molecule type" value="Genomic_DNA"/>
</dbReference>
<keyword evidence="2 8" id="KW-0436">Ligase</keyword>
<dbReference type="Gene3D" id="1.10.730.10">
    <property type="entry name" value="Isoleucyl-tRNA Synthetase, Domain 1"/>
    <property type="match status" value="2"/>
</dbReference>
<keyword evidence="4 8" id="KW-0067">ATP-binding</keyword>
<evidence type="ECO:0000256" key="8">
    <source>
        <dbReference type="HAMAP-Rule" id="MF_00049"/>
    </source>
</evidence>
<evidence type="ECO:0000256" key="3">
    <source>
        <dbReference type="ARBA" id="ARBA00022741"/>
    </source>
</evidence>
<protein>
    <recommendedName>
        <fullName evidence="8">Leucine--tRNA ligase</fullName>
        <ecNumber evidence="8">6.1.1.4</ecNumber>
    </recommendedName>
    <alternativeName>
        <fullName evidence="8">Leucyl-tRNA synthetase</fullName>
        <shortName evidence="8">LeuRS</shortName>
    </alternativeName>
</protein>
<dbReference type="PANTHER" id="PTHR43740:SF2">
    <property type="entry name" value="LEUCINE--TRNA LIGASE, MITOCHONDRIAL"/>
    <property type="match status" value="1"/>
</dbReference>
<dbReference type="Gene3D" id="3.10.20.590">
    <property type="match status" value="1"/>
</dbReference>
<dbReference type="InterPro" id="IPR013155">
    <property type="entry name" value="M/V/L/I-tRNA-synth_anticd-bd"/>
</dbReference>
<reference evidence="13 14" key="1">
    <citation type="journal article" date="2023" name="Microbiol. Resour. Announc.">
        <title>Complete Genome of 'Candidatus Phytoplasma rubi' RS, a Phytopathogenic Bacterium Associated with Rubus Stunt Disease.</title>
        <authorList>
            <person name="Duckeck D."/>
            <person name="Zubert C."/>
            <person name="Bohm J.W."/>
            <person name="Carminati G."/>
            <person name="Schneider B."/>
            <person name="Kube M."/>
        </authorList>
    </citation>
    <scope>NUCLEOTIDE SEQUENCE [LARGE SCALE GENOMIC DNA]</scope>
    <source>
        <strain evidence="13 14">RS</strain>
    </source>
</reference>
<keyword evidence="6 8" id="KW-0030">Aminoacyl-tRNA synthetase</keyword>
<dbReference type="InterPro" id="IPR009008">
    <property type="entry name" value="Val/Leu/Ile-tRNA-synth_edit"/>
</dbReference>
<name>A0ABY7BSK7_9MOLU</name>
<comment type="catalytic activity">
    <reaction evidence="7 8">
        <text>tRNA(Leu) + L-leucine + ATP = L-leucyl-tRNA(Leu) + AMP + diphosphate</text>
        <dbReference type="Rhea" id="RHEA:11688"/>
        <dbReference type="Rhea" id="RHEA-COMP:9613"/>
        <dbReference type="Rhea" id="RHEA-COMP:9622"/>
        <dbReference type="ChEBI" id="CHEBI:30616"/>
        <dbReference type="ChEBI" id="CHEBI:33019"/>
        <dbReference type="ChEBI" id="CHEBI:57427"/>
        <dbReference type="ChEBI" id="CHEBI:78442"/>
        <dbReference type="ChEBI" id="CHEBI:78494"/>
        <dbReference type="ChEBI" id="CHEBI:456215"/>
        <dbReference type="EC" id="6.1.1.4"/>
    </reaction>
</comment>
<dbReference type="InterPro" id="IPR025709">
    <property type="entry name" value="Leu_tRNA-synth_edit"/>
</dbReference>
<comment type="similarity">
    <text evidence="1 8 9">Belongs to the class-I aminoacyl-tRNA synthetase family.</text>
</comment>
<dbReference type="SUPFAM" id="SSF52374">
    <property type="entry name" value="Nucleotidylyl transferase"/>
    <property type="match status" value="1"/>
</dbReference>
<evidence type="ECO:0000256" key="1">
    <source>
        <dbReference type="ARBA" id="ARBA00005594"/>
    </source>
</evidence>
<feature type="short sequence motif" description="'KMSKS' region" evidence="8">
    <location>
        <begin position="592"/>
        <end position="596"/>
    </location>
</feature>
<keyword evidence="3 8" id="KW-0547">Nucleotide-binding</keyword>
<dbReference type="Pfam" id="PF08264">
    <property type="entry name" value="Anticodon_1"/>
    <property type="match status" value="1"/>
</dbReference>
<comment type="subcellular location">
    <subcellularLocation>
        <location evidence="8">Cytoplasm</location>
    </subcellularLocation>
</comment>
<dbReference type="SUPFAM" id="SSF50677">
    <property type="entry name" value="ValRS/IleRS/LeuRS editing domain"/>
    <property type="match status" value="1"/>
</dbReference>
<dbReference type="InterPro" id="IPR002302">
    <property type="entry name" value="Leu-tRNA-ligase"/>
</dbReference>
<feature type="binding site" evidence="8">
    <location>
        <position position="595"/>
    </location>
    <ligand>
        <name>ATP</name>
        <dbReference type="ChEBI" id="CHEBI:30616"/>
    </ligand>
</feature>
<evidence type="ECO:0000313" key="13">
    <source>
        <dbReference type="EMBL" id="WAN63548.1"/>
    </source>
</evidence>
<evidence type="ECO:0000259" key="11">
    <source>
        <dbReference type="Pfam" id="PF09334"/>
    </source>
</evidence>
<dbReference type="SUPFAM" id="SSF47323">
    <property type="entry name" value="Anticodon-binding domain of a subclass of class I aminoacyl-tRNA synthetases"/>
    <property type="match status" value="1"/>
</dbReference>
<dbReference type="Pfam" id="PF13603">
    <property type="entry name" value="tRNA-synt_1_2"/>
    <property type="match status" value="1"/>
</dbReference>
<comment type="caution">
    <text evidence="8">Lacks conserved residue(s) required for the propagation of feature annotation.</text>
</comment>
<keyword evidence="14" id="KW-1185">Reference proteome</keyword>
<evidence type="ECO:0000256" key="4">
    <source>
        <dbReference type="ARBA" id="ARBA00022840"/>
    </source>
</evidence>
<feature type="domain" description="Methionyl/Valyl/Leucyl/Isoleucyl-tRNA synthetase anticodon-binding" evidence="10">
    <location>
        <begin position="666"/>
        <end position="775"/>
    </location>
</feature>
<dbReference type="CDD" id="cd07958">
    <property type="entry name" value="Anticodon_Ia_Leu_BEm"/>
    <property type="match status" value="1"/>
</dbReference>
<dbReference type="Pfam" id="PF09334">
    <property type="entry name" value="tRNA-synt_1g"/>
    <property type="match status" value="1"/>
</dbReference>
<feature type="domain" description="Methionyl/Leucyl tRNA synthetase" evidence="11">
    <location>
        <begin position="41"/>
        <end position="172"/>
    </location>
</feature>